<feature type="region of interest" description="Disordered" evidence="7">
    <location>
        <begin position="54"/>
        <end position="75"/>
    </location>
</feature>
<evidence type="ECO:0000256" key="4">
    <source>
        <dbReference type="ARBA" id="ARBA00022801"/>
    </source>
</evidence>
<dbReference type="HAMAP" id="MF_00227">
    <property type="entry name" value="RNase_P"/>
    <property type="match status" value="1"/>
</dbReference>
<dbReference type="PANTHER" id="PTHR33992:SF1">
    <property type="entry name" value="RIBONUCLEASE P PROTEIN COMPONENT"/>
    <property type="match status" value="1"/>
</dbReference>
<keyword evidence="1 6" id="KW-0819">tRNA processing</keyword>
<comment type="caution">
    <text evidence="8">The sequence shown here is derived from an EMBL/GenBank/DDBJ whole genome shotgun (WGS) entry which is preliminary data.</text>
</comment>
<feature type="compositionally biased region" description="Basic residues" evidence="7">
    <location>
        <begin position="129"/>
        <end position="141"/>
    </location>
</feature>
<comment type="function">
    <text evidence="6">RNaseP catalyzes the removal of the 5'-leader sequence from pre-tRNA to produce the mature 5'-terminus. It can also cleave other RNA substrates such as 4.5S RNA. The protein component plays an auxiliary but essential role in vivo by binding to the 5'-leader sequence and broadening the substrate specificity of the ribozyme.</text>
</comment>
<comment type="subunit">
    <text evidence="6">Consists of a catalytic RNA component (M1 or rnpB) and a protein subunit.</text>
</comment>
<evidence type="ECO:0000256" key="1">
    <source>
        <dbReference type="ARBA" id="ARBA00022694"/>
    </source>
</evidence>
<name>A0A397PGT6_9HYPH</name>
<dbReference type="GO" id="GO:0042781">
    <property type="term" value="F:3'-tRNA processing endoribonuclease activity"/>
    <property type="evidence" value="ECO:0007669"/>
    <property type="project" value="TreeGrafter"/>
</dbReference>
<keyword evidence="5 6" id="KW-0694">RNA-binding</keyword>
<dbReference type="Proteomes" id="UP000266273">
    <property type="component" value="Unassembled WGS sequence"/>
</dbReference>
<evidence type="ECO:0000256" key="5">
    <source>
        <dbReference type="ARBA" id="ARBA00022884"/>
    </source>
</evidence>
<dbReference type="SUPFAM" id="SSF54211">
    <property type="entry name" value="Ribosomal protein S5 domain 2-like"/>
    <property type="match status" value="1"/>
</dbReference>
<dbReference type="PANTHER" id="PTHR33992">
    <property type="entry name" value="RIBONUCLEASE P PROTEIN COMPONENT"/>
    <property type="match status" value="1"/>
</dbReference>
<keyword evidence="9" id="KW-1185">Reference proteome</keyword>
<evidence type="ECO:0000256" key="6">
    <source>
        <dbReference type="HAMAP-Rule" id="MF_00227"/>
    </source>
</evidence>
<dbReference type="InterPro" id="IPR014721">
    <property type="entry name" value="Ribsml_uS5_D2-typ_fold_subgr"/>
</dbReference>
<dbReference type="EC" id="3.1.26.5" evidence="6"/>
<dbReference type="OrthoDB" id="9810867at2"/>
<evidence type="ECO:0000256" key="2">
    <source>
        <dbReference type="ARBA" id="ARBA00022722"/>
    </source>
</evidence>
<comment type="catalytic activity">
    <reaction evidence="6">
        <text>Endonucleolytic cleavage of RNA, removing 5'-extranucleotides from tRNA precursor.</text>
        <dbReference type="EC" id="3.1.26.5"/>
    </reaction>
</comment>
<evidence type="ECO:0000256" key="7">
    <source>
        <dbReference type="SAM" id="MobiDB-lite"/>
    </source>
</evidence>
<dbReference type="Gene3D" id="3.30.230.10">
    <property type="match status" value="1"/>
</dbReference>
<organism evidence="8 9">
    <name type="scientific">Dichotomicrobium thermohalophilum</name>
    <dbReference type="NCBI Taxonomy" id="933063"/>
    <lineage>
        <taxon>Bacteria</taxon>
        <taxon>Pseudomonadati</taxon>
        <taxon>Pseudomonadota</taxon>
        <taxon>Alphaproteobacteria</taxon>
        <taxon>Hyphomicrobiales</taxon>
        <taxon>Hyphomicrobiaceae</taxon>
        <taxon>Dichotomicrobium</taxon>
    </lineage>
</organism>
<dbReference type="RefSeq" id="WP_119062066.1">
    <property type="nucleotide sequence ID" value="NZ_QXDF01000002.1"/>
</dbReference>
<reference evidence="8 9" key="1">
    <citation type="submission" date="2018-08" db="EMBL/GenBank/DDBJ databases">
        <title>Genomic Encyclopedia of Archaeal and Bacterial Type Strains, Phase II (KMG-II): from individual species to whole genera.</title>
        <authorList>
            <person name="Goeker M."/>
        </authorList>
    </citation>
    <scope>NUCLEOTIDE SEQUENCE [LARGE SCALE GENOMIC DNA]</scope>
    <source>
        <strain evidence="8 9">DSM 5002</strain>
    </source>
</reference>
<proteinExistence type="inferred from homology"/>
<protein>
    <recommendedName>
        <fullName evidence="6">Ribonuclease P protein component</fullName>
        <shortName evidence="6">RNase P protein</shortName>
        <shortName evidence="6">RNaseP protein</shortName>
        <ecNumber evidence="6">3.1.26.5</ecNumber>
    </recommendedName>
    <alternativeName>
        <fullName evidence="6">Protein C5</fullName>
    </alternativeName>
</protein>
<keyword evidence="4 6" id="KW-0378">Hydrolase</keyword>
<dbReference type="InterPro" id="IPR000100">
    <property type="entry name" value="RNase_P"/>
</dbReference>
<evidence type="ECO:0000256" key="3">
    <source>
        <dbReference type="ARBA" id="ARBA00022759"/>
    </source>
</evidence>
<dbReference type="GO" id="GO:0000049">
    <property type="term" value="F:tRNA binding"/>
    <property type="evidence" value="ECO:0007669"/>
    <property type="project" value="UniProtKB-UniRule"/>
</dbReference>
<evidence type="ECO:0000313" key="9">
    <source>
        <dbReference type="Proteomes" id="UP000266273"/>
    </source>
</evidence>
<dbReference type="InterPro" id="IPR020568">
    <property type="entry name" value="Ribosomal_Su5_D2-typ_SF"/>
</dbReference>
<dbReference type="GO" id="GO:0030677">
    <property type="term" value="C:ribonuclease P complex"/>
    <property type="evidence" value="ECO:0007669"/>
    <property type="project" value="TreeGrafter"/>
</dbReference>
<dbReference type="GO" id="GO:0004526">
    <property type="term" value="F:ribonuclease P activity"/>
    <property type="evidence" value="ECO:0007669"/>
    <property type="project" value="UniProtKB-UniRule"/>
</dbReference>
<feature type="compositionally biased region" description="Basic residues" evidence="7">
    <location>
        <begin position="61"/>
        <end position="75"/>
    </location>
</feature>
<dbReference type="GO" id="GO:0001682">
    <property type="term" value="P:tRNA 5'-leader removal"/>
    <property type="evidence" value="ECO:0007669"/>
    <property type="project" value="UniProtKB-UniRule"/>
</dbReference>
<sequence>MARLRTLKDRRDFVRLKSGRRWVTPAFVLQAAPQPEDIKAGGPRFGFTVSRHAVAHQGPQGRKRGGAVRRNRARRRLKEAVRRVAPVDARPDFDYVVVGRAAALERDFDDLLKDLQKAFAKVHGAERQAKRHRASQRAKGA</sequence>
<feature type="region of interest" description="Disordered" evidence="7">
    <location>
        <begin position="122"/>
        <end position="141"/>
    </location>
</feature>
<accession>A0A397PGT6</accession>
<dbReference type="Pfam" id="PF00825">
    <property type="entry name" value="Ribonuclease_P"/>
    <property type="match status" value="2"/>
</dbReference>
<dbReference type="AlphaFoldDB" id="A0A397PGT6"/>
<gene>
    <name evidence="6" type="primary">rnpA</name>
    <name evidence="8" type="ORF">BXY53_2270</name>
</gene>
<keyword evidence="3 6" id="KW-0255">Endonuclease</keyword>
<evidence type="ECO:0000313" key="8">
    <source>
        <dbReference type="EMBL" id="RIA47703.1"/>
    </source>
</evidence>
<comment type="similarity">
    <text evidence="6">Belongs to the RnpA family.</text>
</comment>
<dbReference type="EMBL" id="QXDF01000002">
    <property type="protein sequence ID" value="RIA47703.1"/>
    <property type="molecule type" value="Genomic_DNA"/>
</dbReference>
<keyword evidence="2 6" id="KW-0540">Nuclease</keyword>